<evidence type="ECO:0000256" key="1">
    <source>
        <dbReference type="SAM" id="MobiDB-lite"/>
    </source>
</evidence>
<comment type="caution">
    <text evidence="2">The sequence shown here is derived from an EMBL/GenBank/DDBJ whole genome shotgun (WGS) entry which is preliminary data.</text>
</comment>
<sequence length="737" mass="86058">MNNNNNLNNNMNSSNSNNKLTSRQRNIRRACNKASLQEKSYYEKYLWKSQSLEPTDKISTRPQNQLHLYYLLAGVLIRECTRNYSLELSNIPSDYLELIISNIIIRNDINLNIKTWNYFRLWYNMQINYHFQKDHLEKCYNLLKMKWDILLEDGFFKIDNKLYIKSSDMIDLAQGKYRSTRLESFTYPKSAHCLVNPGCIMNQNNQTLIHLENIDDTNILLHITNAVNTYYYHMVNDEKHRSKLFWRDLTEHYGAYRLYTDLPYTSSDSASSHNTDHQSYVDELICSLVPLSNFVNKFIQDNYNSMYLKLKNLSLGPFAPRSFGIFPMIAINYNIVSNYHWDLSDASNCLCCLISLGNFQEGDLYFPQLHVCVPLQPGQVVTFDSHNLLHGNLPLISGIRHSIVYFVHQNFFHKEDNYSNMEIENVKLIKSLHDNKNLNKRILLSEPESFTYPKSAHCLVNPGCIMNQNNQTLIHLENIDDTNILLHITNAVNTYYYHMVNDEKHRSKLFWRDLTEHYGAYRLYTDLPYTSSDSASSHNTDHQSYVDELICSLVPLSNFVNKFIQDNYNSMYLKLKNLSLGPFAPRSFGIFPMIAINYNIVSNYHWDLSDASNCLCCLISLGNFQEGDLYFPQLHVCVPLQPGQVVTFDSHNLLHGNLPLISGIRHSIVYFVHQNFFHKEDNYSNMEIENVKLTKSLHNNKILNKRILLSEPVDFQTIDYTINVPKNKDQRHSPEGK</sequence>
<dbReference type="Gene3D" id="3.60.130.30">
    <property type="match status" value="2"/>
</dbReference>
<feature type="region of interest" description="Disordered" evidence="1">
    <location>
        <begin position="1"/>
        <end position="24"/>
    </location>
</feature>
<organism evidence="2 3">
    <name type="scientific">Diversispora epigaea</name>
    <dbReference type="NCBI Taxonomy" id="1348612"/>
    <lineage>
        <taxon>Eukaryota</taxon>
        <taxon>Fungi</taxon>
        <taxon>Fungi incertae sedis</taxon>
        <taxon>Mucoromycota</taxon>
        <taxon>Glomeromycotina</taxon>
        <taxon>Glomeromycetes</taxon>
        <taxon>Diversisporales</taxon>
        <taxon>Diversisporaceae</taxon>
        <taxon>Diversispora</taxon>
    </lineage>
</organism>
<reference evidence="2 3" key="1">
    <citation type="submission" date="2018-08" db="EMBL/GenBank/DDBJ databases">
        <title>Genome and evolution of the arbuscular mycorrhizal fungus Diversispora epigaea (formerly Glomus versiforme) and its bacterial endosymbionts.</title>
        <authorList>
            <person name="Sun X."/>
            <person name="Fei Z."/>
            <person name="Harrison M."/>
        </authorList>
    </citation>
    <scope>NUCLEOTIDE SEQUENCE [LARGE SCALE GENOMIC DNA]</scope>
    <source>
        <strain evidence="2 3">IT104</strain>
    </source>
</reference>
<dbReference type="AlphaFoldDB" id="A0A397GMR5"/>
<dbReference type="OrthoDB" id="3202607at2759"/>
<dbReference type="Proteomes" id="UP000266861">
    <property type="component" value="Unassembled WGS sequence"/>
</dbReference>
<feature type="compositionally biased region" description="Low complexity" evidence="1">
    <location>
        <begin position="1"/>
        <end position="18"/>
    </location>
</feature>
<dbReference type="EMBL" id="PQFF01000406">
    <property type="protein sequence ID" value="RHZ52165.1"/>
    <property type="molecule type" value="Genomic_DNA"/>
</dbReference>
<accession>A0A397GMR5</accession>
<keyword evidence="3" id="KW-1185">Reference proteome</keyword>
<evidence type="ECO:0000313" key="2">
    <source>
        <dbReference type="EMBL" id="RHZ52165.1"/>
    </source>
</evidence>
<proteinExistence type="predicted"/>
<protein>
    <submittedName>
        <fullName evidence="2">Uncharacterized protein</fullName>
    </submittedName>
</protein>
<evidence type="ECO:0000313" key="3">
    <source>
        <dbReference type="Proteomes" id="UP000266861"/>
    </source>
</evidence>
<gene>
    <name evidence="2" type="ORF">Glove_464g4</name>
</gene>
<name>A0A397GMR5_9GLOM</name>